<evidence type="ECO:0000256" key="1">
    <source>
        <dbReference type="ARBA" id="ARBA00022490"/>
    </source>
</evidence>
<name>A0AAV5WMA0_9BILA</name>
<evidence type="ECO:0000313" key="5">
    <source>
        <dbReference type="Proteomes" id="UP001432322"/>
    </source>
</evidence>
<comment type="caution">
    <text evidence="4">The sequence shown here is derived from an EMBL/GenBank/DDBJ whole genome shotgun (WGS) entry which is preliminary data.</text>
</comment>
<dbReference type="GO" id="GO:0000049">
    <property type="term" value="F:tRNA binding"/>
    <property type="evidence" value="ECO:0007669"/>
    <property type="project" value="InterPro"/>
</dbReference>
<dbReference type="InterPro" id="IPR019407">
    <property type="entry name" value="CTU2"/>
</dbReference>
<proteinExistence type="inferred from homology"/>
<comment type="similarity">
    <text evidence="3">Belongs to the CTU2/NCS2 family.</text>
</comment>
<accession>A0AAV5WMA0</accession>
<sequence length="351" mass="38852">MRVDWLSFQREFMTKSSLQCVKCPKESTIAGAEGKNVAYCDGCYGEMVTHKFRSALGKRRVFKDGAAKEALVVSDGSPSSVFLLGQIRDALQLNPHQRLVMQPTMATVVSSTTEGVMARVADDQSIVVHIAAVMRPLDQKLMDKDRDAEKEIRDLAELLSCCKSLTARDEIVRILKERLILRLADELGLSTVLMADTADELARLSLSSLCIGRGGQISEMTAGVEKRKGLPTIVRPLKEVRSKEIAIGNRLFGWEKEVIYVEEDEMTKALGYSIHKATDDFIDNLHSEGFQATVSTVLSTSSKVHPDANPTSSLCNLCLRTFSKELVGMCPPCQSIMDEIPDWSRISHLIQ</sequence>
<dbReference type="GO" id="GO:0002143">
    <property type="term" value="P:tRNA wobble position uridine thiolation"/>
    <property type="evidence" value="ECO:0007669"/>
    <property type="project" value="TreeGrafter"/>
</dbReference>
<keyword evidence="2 3" id="KW-0819">tRNA processing</keyword>
<keyword evidence="5" id="KW-1185">Reference proteome</keyword>
<dbReference type="GO" id="GO:0032447">
    <property type="term" value="P:protein urmylation"/>
    <property type="evidence" value="ECO:0007669"/>
    <property type="project" value="UniProtKB-UniRule"/>
</dbReference>
<dbReference type="GO" id="GO:0016783">
    <property type="term" value="F:sulfurtransferase activity"/>
    <property type="evidence" value="ECO:0007669"/>
    <property type="project" value="TreeGrafter"/>
</dbReference>
<gene>
    <name evidence="4" type="ORF">PFISCL1PPCAC_24032</name>
</gene>
<dbReference type="GO" id="GO:0016779">
    <property type="term" value="F:nucleotidyltransferase activity"/>
    <property type="evidence" value="ECO:0007669"/>
    <property type="project" value="UniProtKB-UniRule"/>
</dbReference>
<dbReference type="AlphaFoldDB" id="A0AAV5WMA0"/>
<dbReference type="Gene3D" id="3.40.50.620">
    <property type="entry name" value="HUPs"/>
    <property type="match status" value="1"/>
</dbReference>
<dbReference type="PANTHER" id="PTHR20882:SF14">
    <property type="entry name" value="CYTOPLASMIC TRNA 2-THIOLATION PROTEIN 2"/>
    <property type="match status" value="1"/>
</dbReference>
<comment type="pathway">
    <text evidence="3">tRNA modification; 5-methoxycarbonylmethyl-2-thiouridine-tRNA biosynthesis.</text>
</comment>
<dbReference type="GO" id="GO:0005829">
    <property type="term" value="C:cytosol"/>
    <property type="evidence" value="ECO:0007669"/>
    <property type="project" value="TreeGrafter"/>
</dbReference>
<dbReference type="HAMAP" id="MF_03054">
    <property type="entry name" value="CTU2"/>
    <property type="match status" value="1"/>
</dbReference>
<dbReference type="Pfam" id="PF10288">
    <property type="entry name" value="CTU2"/>
    <property type="match status" value="1"/>
</dbReference>
<organism evidence="4 5">
    <name type="scientific">Pristionchus fissidentatus</name>
    <dbReference type="NCBI Taxonomy" id="1538716"/>
    <lineage>
        <taxon>Eukaryota</taxon>
        <taxon>Metazoa</taxon>
        <taxon>Ecdysozoa</taxon>
        <taxon>Nematoda</taxon>
        <taxon>Chromadorea</taxon>
        <taxon>Rhabditida</taxon>
        <taxon>Rhabditina</taxon>
        <taxon>Diplogasteromorpha</taxon>
        <taxon>Diplogasteroidea</taxon>
        <taxon>Neodiplogasteridae</taxon>
        <taxon>Pristionchus</taxon>
    </lineage>
</organism>
<protein>
    <recommendedName>
        <fullName evidence="3">Cytoplasmic tRNA 2-thiolation protein 2</fullName>
    </recommendedName>
</protein>
<comment type="subcellular location">
    <subcellularLocation>
        <location evidence="3">Cytoplasm</location>
    </subcellularLocation>
</comment>
<dbReference type="Proteomes" id="UP001432322">
    <property type="component" value="Unassembled WGS sequence"/>
</dbReference>
<dbReference type="PANTHER" id="PTHR20882">
    <property type="entry name" value="CYTOPLASMIC TRNA 2-THIOLATION PROTEIN 2"/>
    <property type="match status" value="1"/>
</dbReference>
<evidence type="ECO:0000256" key="3">
    <source>
        <dbReference type="HAMAP-Rule" id="MF_03054"/>
    </source>
</evidence>
<dbReference type="InterPro" id="IPR014729">
    <property type="entry name" value="Rossmann-like_a/b/a_fold"/>
</dbReference>
<reference evidence="4" key="1">
    <citation type="submission" date="2023-10" db="EMBL/GenBank/DDBJ databases">
        <title>Genome assembly of Pristionchus species.</title>
        <authorList>
            <person name="Yoshida K."/>
            <person name="Sommer R.J."/>
        </authorList>
    </citation>
    <scope>NUCLEOTIDE SEQUENCE</scope>
    <source>
        <strain evidence="4">RS5133</strain>
    </source>
</reference>
<dbReference type="EMBL" id="BTSY01000006">
    <property type="protein sequence ID" value="GMT32735.1"/>
    <property type="molecule type" value="Genomic_DNA"/>
</dbReference>
<comment type="function">
    <text evidence="3">Plays a central role in 2-thiolation of mcm(5)S(2)U at tRNA wobble positions of tRNA(Lys), tRNA(Glu) and tRNA(Gln). May act by forming a heterodimer with NCS6/CTU1 that ligates sulfur from thiocarboxylated URM1 onto the uridine of tRNAs at wobble position.</text>
</comment>
<evidence type="ECO:0000256" key="2">
    <source>
        <dbReference type="ARBA" id="ARBA00022694"/>
    </source>
</evidence>
<evidence type="ECO:0000313" key="4">
    <source>
        <dbReference type="EMBL" id="GMT32735.1"/>
    </source>
</evidence>
<keyword evidence="1 3" id="KW-0963">Cytoplasm</keyword>